<dbReference type="InterPro" id="IPR000719">
    <property type="entry name" value="Prot_kinase_dom"/>
</dbReference>
<comment type="caution">
    <text evidence="3">The sequence shown here is derived from an EMBL/GenBank/DDBJ whole genome shotgun (WGS) entry which is preliminary data.</text>
</comment>
<reference evidence="4" key="1">
    <citation type="journal article" date="2019" name="Int. J. Syst. Evol. Microbiol.">
        <title>The Global Catalogue of Microorganisms (GCM) 10K type strain sequencing project: providing services to taxonomists for standard genome sequencing and annotation.</title>
        <authorList>
            <consortium name="The Broad Institute Genomics Platform"/>
            <consortium name="The Broad Institute Genome Sequencing Center for Infectious Disease"/>
            <person name="Wu L."/>
            <person name="Ma J."/>
        </authorList>
    </citation>
    <scope>NUCLEOTIDE SEQUENCE [LARGE SCALE GENOMIC DNA]</scope>
    <source>
        <strain evidence="4">CCUG 59858</strain>
    </source>
</reference>
<protein>
    <recommendedName>
        <fullName evidence="2">Protein kinase domain-containing protein</fullName>
    </recommendedName>
</protein>
<accession>A0ABV8CGU1</accession>
<dbReference type="Gene3D" id="1.10.510.10">
    <property type="entry name" value="Transferase(Phosphotransferase) domain 1"/>
    <property type="match status" value="1"/>
</dbReference>
<evidence type="ECO:0000313" key="3">
    <source>
        <dbReference type="EMBL" id="MFC3909437.1"/>
    </source>
</evidence>
<dbReference type="PROSITE" id="PS50011">
    <property type="entry name" value="PROTEIN_KINASE_DOM"/>
    <property type="match status" value="1"/>
</dbReference>
<organism evidence="3 4">
    <name type="scientific">Legionella dresdenensis</name>
    <dbReference type="NCBI Taxonomy" id="450200"/>
    <lineage>
        <taxon>Bacteria</taxon>
        <taxon>Pseudomonadati</taxon>
        <taxon>Pseudomonadota</taxon>
        <taxon>Gammaproteobacteria</taxon>
        <taxon>Legionellales</taxon>
        <taxon>Legionellaceae</taxon>
        <taxon>Legionella</taxon>
    </lineage>
</organism>
<dbReference type="Proteomes" id="UP001595758">
    <property type="component" value="Unassembled WGS sequence"/>
</dbReference>
<evidence type="ECO:0000259" key="2">
    <source>
        <dbReference type="PROSITE" id="PS50011"/>
    </source>
</evidence>
<feature type="domain" description="Protein kinase" evidence="2">
    <location>
        <begin position="100"/>
        <end position="358"/>
    </location>
</feature>
<dbReference type="InterPro" id="IPR011009">
    <property type="entry name" value="Kinase-like_dom_sf"/>
</dbReference>
<dbReference type="RefSeq" id="WP_382343653.1">
    <property type="nucleotide sequence ID" value="NZ_JBHSAB010000023.1"/>
</dbReference>
<dbReference type="EMBL" id="JBHSAB010000023">
    <property type="protein sequence ID" value="MFC3909437.1"/>
    <property type="molecule type" value="Genomic_DNA"/>
</dbReference>
<sequence>MPKYTCSTEDEDSSYESDDDTTYYPVDTAQYKLVEYIQNTSSNRCIQIQPTLKGLNYFLSDKNKIQSGHIAFEDLSTEVANLQDAIINTAWFKTHSKKIIDIILNRGHGRKGYLATGTYSVARLFSPKTPDKRDNRKTKVVLSPVKCDYRESRKKYHFFESLYPQERSFYLEDRSKETYRMVLPYIPGTLYGDLSPVTDFIEQIKLFLATVKALKECHSKKIICLDLNLYNIKYLVPTNNKDMGCSYLIDGGFSNASDQIIDTEFFKCETQEKIAQRIIQCDHIAPECWYINTAPTAQESMDIYSMGKILTKILTPLSPELAPLIEGCCQIKPDDRYKLDALQSNLEDLLQNHKTYSL</sequence>
<gene>
    <name evidence="3" type="ORF">ACFORL_10175</name>
</gene>
<proteinExistence type="predicted"/>
<feature type="compositionally biased region" description="Acidic residues" evidence="1">
    <location>
        <begin position="8"/>
        <end position="20"/>
    </location>
</feature>
<name>A0ABV8CGU1_9GAMM</name>
<evidence type="ECO:0000256" key="1">
    <source>
        <dbReference type="SAM" id="MobiDB-lite"/>
    </source>
</evidence>
<evidence type="ECO:0000313" key="4">
    <source>
        <dbReference type="Proteomes" id="UP001595758"/>
    </source>
</evidence>
<feature type="region of interest" description="Disordered" evidence="1">
    <location>
        <begin position="1"/>
        <end position="20"/>
    </location>
</feature>
<keyword evidence="4" id="KW-1185">Reference proteome</keyword>
<dbReference type="SUPFAM" id="SSF56112">
    <property type="entry name" value="Protein kinase-like (PK-like)"/>
    <property type="match status" value="1"/>
</dbReference>